<evidence type="ECO:0000313" key="4">
    <source>
        <dbReference type="Proteomes" id="UP001271007"/>
    </source>
</evidence>
<feature type="compositionally biased region" description="Polar residues" evidence="1">
    <location>
        <begin position="287"/>
        <end position="297"/>
    </location>
</feature>
<feature type="region of interest" description="Disordered" evidence="1">
    <location>
        <begin position="258"/>
        <end position="299"/>
    </location>
</feature>
<dbReference type="Proteomes" id="UP001271007">
    <property type="component" value="Unassembled WGS sequence"/>
</dbReference>
<comment type="caution">
    <text evidence="3">The sequence shown here is derived from an EMBL/GenBank/DDBJ whole genome shotgun (WGS) entry which is preliminary data.</text>
</comment>
<sequence>MTVHAACAIIANNRFDGRLITASGSVVAPLREDDGSACLPAGEYFFDVPSDPQYAIVPNFRAWSFPHNAIPTHWKEIASRHNSSRVNVPAAAQVFARDSACRLTAHQESNELAHIIPDSETGWFSMNGMGRYGINNDSGQLKSAWNMMLLRADVHNLWDRRTFTMVPKWSTASGGSWTLVAHCISISDEIHTIYHNRPLLPALGIPAAYWLARFAWDIFPKLISFLTARQARRLAVRRENGQIEEREYDADECTELCQGQGRGRSASPTKRQRVADGSATPTDRELTVSTSIDSGVSQLDGYDSTDDGIDWVDEEHEYGNDNIGTYDLFGQERRREQGCLWTTERLDNGVGATSERRELKQSPYRGRKRRRVYGEGRRAS</sequence>
<feature type="domain" description="HNH nuclease" evidence="2">
    <location>
        <begin position="101"/>
        <end position="164"/>
    </location>
</feature>
<dbReference type="EMBL" id="JAWDJX010000030">
    <property type="protein sequence ID" value="KAK3050654.1"/>
    <property type="molecule type" value="Genomic_DNA"/>
</dbReference>
<protein>
    <recommendedName>
        <fullName evidence="2">HNH nuclease domain-containing protein</fullName>
    </recommendedName>
</protein>
<gene>
    <name evidence="3" type="ORF">LTR09_008020</name>
</gene>
<organism evidence="3 4">
    <name type="scientific">Extremus antarcticus</name>
    <dbReference type="NCBI Taxonomy" id="702011"/>
    <lineage>
        <taxon>Eukaryota</taxon>
        <taxon>Fungi</taxon>
        <taxon>Dikarya</taxon>
        <taxon>Ascomycota</taxon>
        <taxon>Pezizomycotina</taxon>
        <taxon>Dothideomycetes</taxon>
        <taxon>Dothideomycetidae</taxon>
        <taxon>Mycosphaerellales</taxon>
        <taxon>Extremaceae</taxon>
        <taxon>Extremus</taxon>
    </lineage>
</organism>
<feature type="region of interest" description="Disordered" evidence="1">
    <location>
        <begin position="351"/>
        <end position="380"/>
    </location>
</feature>
<evidence type="ECO:0000256" key="1">
    <source>
        <dbReference type="SAM" id="MobiDB-lite"/>
    </source>
</evidence>
<dbReference type="AlphaFoldDB" id="A0AAJ0DB35"/>
<accession>A0AAJ0DB35</accession>
<keyword evidence="4" id="KW-1185">Reference proteome</keyword>
<evidence type="ECO:0000313" key="3">
    <source>
        <dbReference type="EMBL" id="KAK3050654.1"/>
    </source>
</evidence>
<dbReference type="Pfam" id="PF13391">
    <property type="entry name" value="HNH_2"/>
    <property type="match status" value="1"/>
</dbReference>
<reference evidence="3" key="1">
    <citation type="submission" date="2023-04" db="EMBL/GenBank/DDBJ databases">
        <title>Black Yeasts Isolated from many extreme environments.</title>
        <authorList>
            <person name="Coleine C."/>
            <person name="Stajich J.E."/>
            <person name="Selbmann L."/>
        </authorList>
    </citation>
    <scope>NUCLEOTIDE SEQUENCE</scope>
    <source>
        <strain evidence="3">CCFEE 5312</strain>
    </source>
</reference>
<proteinExistence type="predicted"/>
<dbReference type="InterPro" id="IPR003615">
    <property type="entry name" value="HNH_nuc"/>
</dbReference>
<name>A0AAJ0DB35_9PEZI</name>
<evidence type="ECO:0000259" key="2">
    <source>
        <dbReference type="Pfam" id="PF13391"/>
    </source>
</evidence>